<protein>
    <submittedName>
        <fullName evidence="2">Uncharacterized protein</fullName>
    </submittedName>
</protein>
<dbReference type="EMBL" id="JABWDY010008448">
    <property type="protein sequence ID" value="KAF5202208.1"/>
    <property type="molecule type" value="Genomic_DNA"/>
</dbReference>
<feature type="region of interest" description="Disordered" evidence="1">
    <location>
        <begin position="80"/>
        <end position="112"/>
    </location>
</feature>
<organism evidence="2 3">
    <name type="scientific">Thalictrum thalictroides</name>
    <name type="common">Rue-anemone</name>
    <name type="synonym">Anemone thalictroides</name>
    <dbReference type="NCBI Taxonomy" id="46969"/>
    <lineage>
        <taxon>Eukaryota</taxon>
        <taxon>Viridiplantae</taxon>
        <taxon>Streptophyta</taxon>
        <taxon>Embryophyta</taxon>
        <taxon>Tracheophyta</taxon>
        <taxon>Spermatophyta</taxon>
        <taxon>Magnoliopsida</taxon>
        <taxon>Ranunculales</taxon>
        <taxon>Ranunculaceae</taxon>
        <taxon>Thalictroideae</taxon>
        <taxon>Thalictrum</taxon>
    </lineage>
</organism>
<feature type="region of interest" description="Disordered" evidence="1">
    <location>
        <begin position="461"/>
        <end position="486"/>
    </location>
</feature>
<feature type="compositionally biased region" description="Basic and acidic residues" evidence="1">
    <location>
        <begin position="299"/>
        <end position="378"/>
    </location>
</feature>
<dbReference type="Proteomes" id="UP000554482">
    <property type="component" value="Unassembled WGS sequence"/>
</dbReference>
<feature type="compositionally biased region" description="Polar residues" evidence="1">
    <location>
        <begin position="139"/>
        <end position="151"/>
    </location>
</feature>
<feature type="compositionally biased region" description="Basic and acidic residues" evidence="1">
    <location>
        <begin position="204"/>
        <end position="221"/>
    </location>
</feature>
<name>A0A7J6X043_THATH</name>
<feature type="compositionally biased region" description="Basic and acidic residues" evidence="1">
    <location>
        <begin position="124"/>
        <end position="138"/>
    </location>
</feature>
<keyword evidence="3" id="KW-1185">Reference proteome</keyword>
<evidence type="ECO:0000313" key="3">
    <source>
        <dbReference type="Proteomes" id="UP000554482"/>
    </source>
</evidence>
<evidence type="ECO:0000256" key="1">
    <source>
        <dbReference type="SAM" id="MobiDB-lite"/>
    </source>
</evidence>
<comment type="caution">
    <text evidence="2">The sequence shown here is derived from an EMBL/GenBank/DDBJ whole genome shotgun (WGS) entry which is preliminary data.</text>
</comment>
<feature type="compositionally biased region" description="Basic and acidic residues" evidence="1">
    <location>
        <begin position="277"/>
        <end position="292"/>
    </location>
</feature>
<reference evidence="2 3" key="1">
    <citation type="submission" date="2020-06" db="EMBL/GenBank/DDBJ databases">
        <title>Transcriptomic and genomic resources for Thalictrum thalictroides and T. hernandezii: Facilitating candidate gene discovery in an emerging model plant lineage.</title>
        <authorList>
            <person name="Arias T."/>
            <person name="Riano-Pachon D.M."/>
            <person name="Di Stilio V.S."/>
        </authorList>
    </citation>
    <scope>NUCLEOTIDE SEQUENCE [LARGE SCALE GENOMIC DNA]</scope>
    <source>
        <strain evidence="3">cv. WT478/WT964</strain>
        <tissue evidence="2">Leaves</tissue>
    </source>
</reference>
<accession>A0A7J6X043</accession>
<evidence type="ECO:0000313" key="2">
    <source>
        <dbReference type="EMBL" id="KAF5202208.1"/>
    </source>
</evidence>
<dbReference type="AlphaFoldDB" id="A0A7J6X043"/>
<dbReference type="OrthoDB" id="6162112at2759"/>
<feature type="region of interest" description="Disordered" evidence="1">
    <location>
        <begin position="124"/>
        <end position="399"/>
    </location>
</feature>
<feature type="compositionally biased region" description="Basic and acidic residues" evidence="1">
    <location>
        <begin position="476"/>
        <end position="486"/>
    </location>
</feature>
<sequence>MALSDDISQEKYPTREFVWDSWGDEWETHDNDQRHVAREPNQHIRREMPNENLRPGKDLKQVRAFVTKEHPCRGLRERLKSKVIPRNEPRQQQQLNCAEESEGEQVPLGERQQQLLQGRFAKQDTEWQVDKTATKEAQVRQQSRQVPTRQMPQKGVTRQIPSPGEGRDMPKHRPARGAHDSVNQKLLLREAAEKNEEIEQLPRQQEKEKEVRQKPRQERPRQMSRSEVSKPVPRLEVSKQVPRPEVSKQVPRPEAKVSRHVSWPEAKVSRHVSWPEAEVHRQVPRPEAEVSRHVPWPEAEVHRQVPRPEAEVSRQVPRAEAEVSRQVPRAEAEDARQVPRAEVEVARQVPRAEAEVSRQVPRAEAEVSRQVPRPEAEVSRQVPRPEVSKDGDQLTLGGWRKQLARARGGAQLEHRVLPKALEGEQSAENEMLQQRLDEHEKWQRESNRNIWRQQFDEVQITPGKDKITSPNIPEVNMRDLFEEKER</sequence>
<feature type="compositionally biased region" description="Basic and acidic residues" evidence="1">
    <location>
        <begin position="187"/>
        <end position="197"/>
    </location>
</feature>
<gene>
    <name evidence="2" type="ORF">FRX31_008203</name>
</gene>
<proteinExistence type="predicted"/>
<feature type="compositionally biased region" description="Basic and acidic residues" evidence="1">
    <location>
        <begin position="80"/>
        <end position="89"/>
    </location>
</feature>